<keyword evidence="1" id="KW-0812">Transmembrane</keyword>
<keyword evidence="1" id="KW-1133">Transmembrane helix</keyword>
<reference evidence="2" key="1">
    <citation type="submission" date="2011-10" db="EMBL/GenBank/DDBJ databases">
        <title>Provirophages and transpovirons: unique mobilome of giant viruses.</title>
        <authorList>
            <person name="Desnues C."/>
            <person name="LaScola B."/>
            <person name="Yutin N."/>
            <person name="Fournous G."/>
            <person name="Koonin E."/>
            <person name="Raoult D."/>
        </authorList>
    </citation>
    <scope>NUCLEOTIDE SEQUENCE</scope>
    <source>
        <strain evidence="2">Mv13-mv</strain>
    </source>
</reference>
<protein>
    <submittedName>
        <fullName evidence="2">Uncharacterized protein</fullName>
    </submittedName>
</protein>
<evidence type="ECO:0000256" key="1">
    <source>
        <dbReference type="SAM" id="Phobius"/>
    </source>
</evidence>
<accession>H2EEG7</accession>
<name>H2EEG7_9VIRU</name>
<keyword evidence="1" id="KW-0472">Membrane</keyword>
<organism evidence="2">
    <name type="scientific">Moumouvirus sp. 'Monve'</name>
    <dbReference type="NCBI Taxonomy" id="1128131"/>
    <lineage>
        <taxon>Viruses</taxon>
        <taxon>Varidnaviria</taxon>
        <taxon>Bamfordvirae</taxon>
        <taxon>Nucleocytoviricota</taxon>
        <taxon>Megaviricetes</taxon>
        <taxon>Imitervirales</taxon>
        <taxon>Mimiviridae</taxon>
        <taxon>Megamimivirinae</taxon>
        <taxon>Moumouvirus</taxon>
    </lineage>
</organism>
<evidence type="ECO:0000313" key="2">
    <source>
        <dbReference type="EMBL" id="AEX62790.1"/>
    </source>
</evidence>
<gene>
    <name evidence="2" type="ORF">mv_R585</name>
</gene>
<sequence length="212" mass="25456">MIKAVSLGLLTATISYGIYKDFINRKFFRDYIDSGISINGKTIINGQINDENNSENKYPFSVYEIMVRGTMYLYNYNNYRYYNHLTGKYDYVPKIQKNKYYYWDTFSIQKYNSDSIKINQYELVLNDNTKIHYQKEEIQYVDKKTYISKKYIPNNYNITVFGELSNSDCYAEFIGSKNQVIYDIGEKYFGIKDEYTIFLYFSFGLCLYFIYY</sequence>
<proteinExistence type="predicted"/>
<feature type="transmembrane region" description="Helical" evidence="1">
    <location>
        <begin position="195"/>
        <end position="211"/>
    </location>
</feature>
<dbReference type="EMBL" id="JN885998">
    <property type="protein sequence ID" value="AEX62790.1"/>
    <property type="molecule type" value="Genomic_DNA"/>
</dbReference>